<evidence type="ECO:0000256" key="2">
    <source>
        <dbReference type="ARBA" id="ARBA00009303"/>
    </source>
</evidence>
<comment type="cofactor">
    <cofactor evidence="1">
        <name>Fe cation</name>
        <dbReference type="ChEBI" id="CHEBI:24875"/>
    </cofactor>
</comment>
<dbReference type="Pfam" id="PF00268">
    <property type="entry name" value="Ribonuc_red_sm"/>
    <property type="match status" value="1"/>
</dbReference>
<proteinExistence type="inferred from homology"/>
<dbReference type="CDD" id="cd01049">
    <property type="entry name" value="RNRR2"/>
    <property type="match status" value="1"/>
</dbReference>
<dbReference type="PANTHER" id="PTHR23409">
    <property type="entry name" value="RIBONUCLEOSIDE-DIPHOSPHATE REDUCTASE SMALL CHAIN"/>
    <property type="match status" value="1"/>
</dbReference>
<evidence type="ECO:0000256" key="1">
    <source>
        <dbReference type="ARBA" id="ARBA00001962"/>
    </source>
</evidence>
<evidence type="ECO:0000256" key="6">
    <source>
        <dbReference type="ARBA" id="ARBA00023004"/>
    </source>
</evidence>
<dbReference type="Gene3D" id="1.10.620.20">
    <property type="entry name" value="Ribonucleotide Reductase, subunit A"/>
    <property type="match status" value="1"/>
</dbReference>
<dbReference type="GO" id="GO:0046872">
    <property type="term" value="F:metal ion binding"/>
    <property type="evidence" value="ECO:0007669"/>
    <property type="project" value="UniProtKB-KW"/>
</dbReference>
<dbReference type="Proteomes" id="UP000832072">
    <property type="component" value="Segment"/>
</dbReference>
<evidence type="ECO:0000313" key="8">
    <source>
        <dbReference type="Proteomes" id="UP000832072"/>
    </source>
</evidence>
<keyword evidence="6" id="KW-0408">Iron</keyword>
<comment type="similarity">
    <text evidence="2">Belongs to the ribonucleoside diphosphate reductase small chain family.</text>
</comment>
<dbReference type="RefSeq" id="YP_010665870.1">
    <property type="nucleotide sequence ID" value="NC_070937.1"/>
</dbReference>
<dbReference type="InterPro" id="IPR000358">
    <property type="entry name" value="RNR_small_fam"/>
</dbReference>
<dbReference type="GO" id="GO:0004748">
    <property type="term" value="F:ribonucleoside-diphosphate reductase activity, thioredoxin disulfide as acceptor"/>
    <property type="evidence" value="ECO:0007669"/>
    <property type="project" value="UniProtKB-EC"/>
</dbReference>
<dbReference type="InterPro" id="IPR012348">
    <property type="entry name" value="RNR-like"/>
</dbReference>
<dbReference type="InterPro" id="IPR030475">
    <property type="entry name" value="RNR_small_AS"/>
</dbReference>
<evidence type="ECO:0000256" key="4">
    <source>
        <dbReference type="ARBA" id="ARBA00022723"/>
    </source>
</evidence>
<gene>
    <name evidence="7" type="primary">nrdB</name>
    <name evidence="7" type="ORF">EHEKIMEA_00177</name>
</gene>
<keyword evidence="4" id="KW-0479">Metal-binding</keyword>
<keyword evidence="5 7" id="KW-0560">Oxidoreductase</keyword>
<dbReference type="KEGG" id="vg:77941944"/>
<dbReference type="PROSITE" id="PS00368">
    <property type="entry name" value="RIBORED_SMALL"/>
    <property type="match status" value="1"/>
</dbReference>
<sequence>MATVFNKTPVNHLMQPMFFGDEPGIARYDTQKHEMFENLIEKQLSFFWRPEEVDVTRDKIDYDNLPEHEKHIFTSNLKYQSLLDTVQGRAPNTAFMSIVSDVTLDTWIPTWAFSETIHSRSYTHIMRNVYEDPSKIFDEIVLDSAIMKRADAVTRYYDQLINATTDYHHFCNNFTAETEVNENYKRLMLRDIKKKLYLCMHAVNALEAIRFYVSFACTFAFAEDKKMEGSAKIMRLIARDEQLHLKGTQYMLRIWQQGKDDPEMIEIAKECEEEAVKLFLEVAEQEKEWIDHLFKYGTMATLNHKTLNNYVDYLTRSRMISAGLPCDIPSMRHPIPWIRKWLNSDSVQVAAQEAELSSYLIAQIDPKVTSDFLKNMKSAYPIL</sequence>
<protein>
    <recommendedName>
        <fullName evidence="3">ribonucleoside-diphosphate reductase</fullName>
        <ecNumber evidence="3">1.17.4.1</ecNumber>
    </recommendedName>
</protein>
<dbReference type="SUPFAM" id="SSF47240">
    <property type="entry name" value="Ferritin-like"/>
    <property type="match status" value="1"/>
</dbReference>
<dbReference type="GO" id="GO:0009263">
    <property type="term" value="P:deoxyribonucleotide biosynthetic process"/>
    <property type="evidence" value="ECO:0007669"/>
    <property type="project" value="InterPro"/>
</dbReference>
<dbReference type="EMBL" id="OM638103">
    <property type="protein sequence ID" value="UNY47059.1"/>
    <property type="molecule type" value="Genomic_DNA"/>
</dbReference>
<accession>A0AAE9K667</accession>
<evidence type="ECO:0000313" key="7">
    <source>
        <dbReference type="EMBL" id="UNY47059.1"/>
    </source>
</evidence>
<reference evidence="7 8" key="1">
    <citation type="submission" date="2022-02" db="EMBL/GenBank/DDBJ databases">
        <authorList>
            <person name="Tian F."/>
            <person name="Li J."/>
            <person name="Li F."/>
            <person name="Tong Y."/>
        </authorList>
    </citation>
    <scope>NUCLEOTIDE SEQUENCE [LARGE SCALE GENOMIC DNA]</scope>
</reference>
<dbReference type="EC" id="1.17.4.1" evidence="3"/>
<dbReference type="NCBIfam" id="NF006576">
    <property type="entry name" value="PRK09101.1"/>
    <property type="match status" value="1"/>
</dbReference>
<organism evidence="7 8">
    <name type="scientific">Cronobacter phage LPCS28</name>
    <dbReference type="NCBI Taxonomy" id="2924885"/>
    <lineage>
        <taxon>Viruses</taxon>
        <taxon>Duplodnaviria</taxon>
        <taxon>Heunggongvirae</taxon>
        <taxon>Uroviricota</taxon>
        <taxon>Caudoviricetes</taxon>
        <taxon>Pantevenvirales</taxon>
        <taxon>Straboviridae</taxon>
        <taxon>Nanhuvirus</taxon>
        <taxon>Nanhuvirus LPCS28</taxon>
    </lineage>
</organism>
<dbReference type="GeneID" id="77941944"/>
<dbReference type="InterPro" id="IPR033909">
    <property type="entry name" value="RNR_small"/>
</dbReference>
<name>A0AAE9K667_9CAUD</name>
<dbReference type="InterPro" id="IPR009078">
    <property type="entry name" value="Ferritin-like_SF"/>
</dbReference>
<dbReference type="PANTHER" id="PTHR23409:SF18">
    <property type="entry name" value="RIBONUCLEOSIDE-DIPHOSPHATE REDUCTASE SUBUNIT M2"/>
    <property type="match status" value="1"/>
</dbReference>
<evidence type="ECO:0000256" key="5">
    <source>
        <dbReference type="ARBA" id="ARBA00023002"/>
    </source>
</evidence>
<keyword evidence="8" id="KW-1185">Reference proteome</keyword>
<evidence type="ECO:0000256" key="3">
    <source>
        <dbReference type="ARBA" id="ARBA00012274"/>
    </source>
</evidence>